<feature type="compositionally biased region" description="Low complexity" evidence="1">
    <location>
        <begin position="148"/>
        <end position="159"/>
    </location>
</feature>
<feature type="compositionally biased region" description="Gly residues" evidence="1">
    <location>
        <begin position="218"/>
        <end position="227"/>
    </location>
</feature>
<dbReference type="AlphaFoldDB" id="M3Z667"/>
<sequence>MPEGPHTGLPPSQTALKLGCLSSRSLGSFVAGGFLDPLLERLIRGAVGLGVLSPAQRGPAPEAKEDPPPSPISRDASACRAKFISRIPCSSQVFLCLPRDSGWAHSSQPCLGTSSSPSLGSPELPGGWGAGSPGPNSGGCTEGWGDRAPQPGAPGTAGPRHLALWGNSRGKQRRPPPREGRTVPPGVALPAHLLPTFVGGGRPLAAFWGMTAQSPGPRGAGSLGGRIYGEEGAPSRPLRRPAPPTPPPRPGPGPLTLHIQIWGCQGGEGPLCQCDQLLPEVSPAGLEPWLVSGTGRPAQHPPGFGGRTKTWIESCCAQPGPSSAGQKSALCSPGLSTWSPAGSQLFAV</sequence>
<accession>M3Z667</accession>
<dbReference type="EMBL" id="AEYP01097264">
    <property type="status" value="NOT_ANNOTATED_CDS"/>
    <property type="molecule type" value="Genomic_DNA"/>
</dbReference>
<evidence type="ECO:0000313" key="2">
    <source>
        <dbReference type="Ensembl" id="ENSMPUP00000019080.1"/>
    </source>
</evidence>
<feature type="region of interest" description="Disordered" evidence="1">
    <location>
        <begin position="215"/>
        <end position="254"/>
    </location>
</feature>
<feature type="compositionally biased region" description="Low complexity" evidence="1">
    <location>
        <begin position="111"/>
        <end position="125"/>
    </location>
</feature>
<organism evidence="2">
    <name type="scientific">Mustela putorius furo</name>
    <name type="common">European domestic ferret</name>
    <name type="synonym">Mustela furo</name>
    <dbReference type="NCBI Taxonomy" id="9669"/>
    <lineage>
        <taxon>Eukaryota</taxon>
        <taxon>Metazoa</taxon>
        <taxon>Chordata</taxon>
        <taxon>Craniata</taxon>
        <taxon>Vertebrata</taxon>
        <taxon>Euteleostomi</taxon>
        <taxon>Mammalia</taxon>
        <taxon>Eutheria</taxon>
        <taxon>Laurasiatheria</taxon>
        <taxon>Carnivora</taxon>
        <taxon>Caniformia</taxon>
        <taxon>Musteloidea</taxon>
        <taxon>Mustelidae</taxon>
        <taxon>Mustelinae</taxon>
        <taxon>Mustela</taxon>
    </lineage>
</organism>
<feature type="region of interest" description="Disordered" evidence="1">
    <location>
        <begin position="106"/>
        <end position="186"/>
    </location>
</feature>
<evidence type="ECO:0000256" key="1">
    <source>
        <dbReference type="SAM" id="MobiDB-lite"/>
    </source>
</evidence>
<feature type="compositionally biased region" description="Pro residues" evidence="1">
    <location>
        <begin position="240"/>
        <end position="253"/>
    </location>
</feature>
<dbReference type="Ensembl" id="ENSMPUT00000019355.1">
    <property type="protein sequence ID" value="ENSMPUP00000019080.1"/>
    <property type="gene ID" value="ENSMPUG00000019203.1"/>
</dbReference>
<protein>
    <submittedName>
        <fullName evidence="2">Uncharacterized protein</fullName>
    </submittedName>
</protein>
<dbReference type="HOGENOM" id="CLU_796831_0_0_1"/>
<dbReference type="InParanoid" id="M3Z667"/>
<reference evidence="2" key="1">
    <citation type="submission" date="2024-06" db="UniProtKB">
        <authorList>
            <consortium name="Ensembl"/>
        </authorList>
    </citation>
    <scope>IDENTIFICATION</scope>
</reference>
<proteinExistence type="predicted"/>
<feature type="compositionally biased region" description="Gly residues" evidence="1">
    <location>
        <begin position="126"/>
        <end position="142"/>
    </location>
</feature>
<feature type="region of interest" description="Disordered" evidence="1">
    <location>
        <begin position="54"/>
        <end position="75"/>
    </location>
</feature>
<name>M3Z667_MUSPF</name>